<name>A0A856MBI0_9CYAN</name>
<feature type="region of interest" description="Disordered" evidence="1">
    <location>
        <begin position="31"/>
        <end position="53"/>
    </location>
</feature>
<keyword evidence="4" id="KW-1185">Reference proteome</keyword>
<organism evidence="3 4">
    <name type="scientific">Brasilonema sennae CENA114</name>
    <dbReference type="NCBI Taxonomy" id="415709"/>
    <lineage>
        <taxon>Bacteria</taxon>
        <taxon>Bacillati</taxon>
        <taxon>Cyanobacteriota</taxon>
        <taxon>Cyanophyceae</taxon>
        <taxon>Nostocales</taxon>
        <taxon>Scytonemataceae</taxon>
        <taxon>Brasilonema</taxon>
        <taxon>Bromeliae group (in: Brasilonema)</taxon>
    </lineage>
</organism>
<dbReference type="EMBL" id="CP030118">
    <property type="protein sequence ID" value="QDL08615.1"/>
    <property type="molecule type" value="Genomic_DNA"/>
</dbReference>
<feature type="chain" id="PRO_5032416491" description="Filamentous hemagglutinin" evidence="2">
    <location>
        <begin position="28"/>
        <end position="121"/>
    </location>
</feature>
<dbReference type="AlphaFoldDB" id="A0A856MBI0"/>
<dbReference type="Proteomes" id="UP000503129">
    <property type="component" value="Chromosome"/>
</dbReference>
<evidence type="ECO:0000256" key="1">
    <source>
        <dbReference type="SAM" id="MobiDB-lite"/>
    </source>
</evidence>
<reference evidence="3 4" key="1">
    <citation type="submission" date="2018-06" db="EMBL/GenBank/DDBJ databases">
        <title>Comparative genomics of Brasilonema spp. strains.</title>
        <authorList>
            <person name="Alvarenga D.O."/>
            <person name="Fiore M.F."/>
            <person name="Varani A.M."/>
        </authorList>
    </citation>
    <scope>NUCLEOTIDE SEQUENCE [LARGE SCALE GENOMIC DNA]</scope>
    <source>
        <strain evidence="3 4">CENA114</strain>
    </source>
</reference>
<protein>
    <recommendedName>
        <fullName evidence="5">Filamentous hemagglutinin</fullName>
    </recommendedName>
</protein>
<evidence type="ECO:0000256" key="2">
    <source>
        <dbReference type="SAM" id="SignalP"/>
    </source>
</evidence>
<evidence type="ECO:0000313" key="4">
    <source>
        <dbReference type="Proteomes" id="UP000503129"/>
    </source>
</evidence>
<accession>A0A856MBI0</accession>
<gene>
    <name evidence="3" type="ORF">DP114_12575</name>
</gene>
<evidence type="ECO:0000313" key="3">
    <source>
        <dbReference type="EMBL" id="QDL08615.1"/>
    </source>
</evidence>
<dbReference type="KEGG" id="bsen:DP114_12575"/>
<feature type="compositionally biased region" description="Polar residues" evidence="1">
    <location>
        <begin position="34"/>
        <end position="53"/>
    </location>
</feature>
<proteinExistence type="predicted"/>
<evidence type="ECO:0008006" key="5">
    <source>
        <dbReference type="Google" id="ProtNLM"/>
    </source>
</evidence>
<feature type="signal peptide" evidence="2">
    <location>
        <begin position="1"/>
        <end position="27"/>
    </location>
</feature>
<sequence length="121" mass="12731">MNKIMLALLGGSYVLSSLVLISHAAVAEDLPSVPKTTNTPQYQHNTQSNPQVAGTVALPTNSRTTQTTQTHTLQVNPRVFSLDPSSETVGNLASAQLGCDCPGCRASALQMLQSGKLTLPQ</sequence>
<keyword evidence="2" id="KW-0732">Signal</keyword>